<protein>
    <submittedName>
        <fullName evidence="2">Uncharacterized protein</fullName>
    </submittedName>
</protein>
<proteinExistence type="predicted"/>
<evidence type="ECO:0000256" key="1">
    <source>
        <dbReference type="SAM" id="MobiDB-lite"/>
    </source>
</evidence>
<keyword evidence="3" id="KW-1185">Reference proteome</keyword>
<evidence type="ECO:0000313" key="3">
    <source>
        <dbReference type="Proteomes" id="UP000604825"/>
    </source>
</evidence>
<feature type="region of interest" description="Disordered" evidence="1">
    <location>
        <begin position="1"/>
        <end position="43"/>
    </location>
</feature>
<gene>
    <name evidence="2" type="ORF">NCGR_LOCUS37753</name>
</gene>
<dbReference type="SUPFAM" id="SSF52047">
    <property type="entry name" value="RNI-like"/>
    <property type="match status" value="1"/>
</dbReference>
<reference evidence="2" key="1">
    <citation type="submission" date="2020-10" db="EMBL/GenBank/DDBJ databases">
        <authorList>
            <person name="Han B."/>
            <person name="Lu T."/>
            <person name="Zhao Q."/>
            <person name="Huang X."/>
            <person name="Zhao Y."/>
        </authorList>
    </citation>
    <scope>NUCLEOTIDE SEQUENCE</scope>
</reference>
<organism evidence="2 3">
    <name type="scientific">Miscanthus lutarioriparius</name>
    <dbReference type="NCBI Taxonomy" id="422564"/>
    <lineage>
        <taxon>Eukaryota</taxon>
        <taxon>Viridiplantae</taxon>
        <taxon>Streptophyta</taxon>
        <taxon>Embryophyta</taxon>
        <taxon>Tracheophyta</taxon>
        <taxon>Spermatophyta</taxon>
        <taxon>Magnoliopsida</taxon>
        <taxon>Liliopsida</taxon>
        <taxon>Poales</taxon>
        <taxon>Poaceae</taxon>
        <taxon>PACMAD clade</taxon>
        <taxon>Panicoideae</taxon>
        <taxon>Andropogonodae</taxon>
        <taxon>Andropogoneae</taxon>
        <taxon>Saccharinae</taxon>
        <taxon>Miscanthus</taxon>
    </lineage>
</organism>
<evidence type="ECO:0000313" key="2">
    <source>
        <dbReference type="EMBL" id="CAD6254145.1"/>
    </source>
</evidence>
<dbReference type="OrthoDB" id="694999at2759"/>
<dbReference type="EMBL" id="CAJGYO010000009">
    <property type="protein sequence ID" value="CAD6254145.1"/>
    <property type="molecule type" value="Genomic_DNA"/>
</dbReference>
<comment type="caution">
    <text evidence="2">The sequence shown here is derived from an EMBL/GenBank/DDBJ whole genome shotgun (WGS) entry which is preliminary data.</text>
</comment>
<name>A0A811QBN1_9POAL</name>
<dbReference type="AlphaFoldDB" id="A0A811QBN1"/>
<dbReference type="InterPro" id="IPR032675">
    <property type="entry name" value="LRR_dom_sf"/>
</dbReference>
<accession>A0A811QBN1</accession>
<sequence>MPTTITKLKKLQYLRASTTKPTEEQPIPDTTGAPEPTEKQPTPCTTVSWTSSLFRRHRQLEGVEVPTGIDKMTALHTIGVVNVNSARGRAILKEVKKLTQLRKIEVSGISRNNNKDFCLAISSHAHLESLSVRLKDNQDCLYVTLDGYLPPKNLQSFKLYGLADKFLEWIN</sequence>
<dbReference type="Proteomes" id="UP000604825">
    <property type="component" value="Unassembled WGS sequence"/>
</dbReference>
<dbReference type="Gene3D" id="3.80.10.10">
    <property type="entry name" value="Ribonuclease Inhibitor"/>
    <property type="match status" value="1"/>
</dbReference>